<evidence type="ECO:0000313" key="12">
    <source>
        <dbReference type="Proteomes" id="UP000004810"/>
    </source>
</evidence>
<keyword evidence="7" id="KW-0802">TPR repeat</keyword>
<comment type="subcellular location">
    <subcellularLocation>
        <location evidence="2">Cytoplasm</location>
    </subcellularLocation>
    <subcellularLocation>
        <location evidence="1">Endoplasmic reticulum</location>
    </subcellularLocation>
</comment>
<sequence length="160" mass="18189">MVVESGAKQCFIELAKANTSADYDKALKIANKVLRTYPKETLAFKCKLVALIQLSRLDEALILIKKTPPHHMGDSLFEKAYVLYRKQEDGAALETLDKASECDYRCMELKAQLLYRAERFDEALKIFITLLKDYSDDYDEERCANLIATIAQLQASGLQQ</sequence>
<evidence type="ECO:0000256" key="8">
    <source>
        <dbReference type="ARBA" id="ARBA00022824"/>
    </source>
</evidence>
<evidence type="ECO:0000256" key="5">
    <source>
        <dbReference type="ARBA" id="ARBA00022490"/>
    </source>
</evidence>
<dbReference type="Pfam" id="PF17004">
    <property type="entry name" value="SRP_TPR_like"/>
    <property type="match status" value="1"/>
</dbReference>
<dbReference type="Proteomes" id="UP000004810">
    <property type="component" value="Unassembled WGS sequence"/>
</dbReference>
<organism evidence="11 12">
    <name type="scientific">Wuchereria bancrofti</name>
    <dbReference type="NCBI Taxonomy" id="6293"/>
    <lineage>
        <taxon>Eukaryota</taxon>
        <taxon>Metazoa</taxon>
        <taxon>Ecdysozoa</taxon>
        <taxon>Nematoda</taxon>
        <taxon>Chromadorea</taxon>
        <taxon>Rhabditida</taxon>
        <taxon>Spirurina</taxon>
        <taxon>Spiruromorpha</taxon>
        <taxon>Filarioidea</taxon>
        <taxon>Onchocercidae</taxon>
        <taxon>Wuchereria</taxon>
    </lineage>
</organism>
<keyword evidence="6" id="KW-0677">Repeat</keyword>
<keyword evidence="10" id="KW-0687">Ribonucleoprotein</keyword>
<gene>
    <name evidence="11" type="ORF">WUBG_10027</name>
</gene>
<keyword evidence="5" id="KW-0963">Cytoplasm</keyword>
<dbReference type="GO" id="GO:0005786">
    <property type="term" value="C:signal recognition particle, endoplasmic reticulum targeting"/>
    <property type="evidence" value="ECO:0007669"/>
    <property type="project" value="UniProtKB-KW"/>
</dbReference>
<dbReference type="GO" id="GO:0005783">
    <property type="term" value="C:endoplasmic reticulum"/>
    <property type="evidence" value="ECO:0007669"/>
    <property type="project" value="UniProtKB-SubCell"/>
</dbReference>
<evidence type="ECO:0000256" key="2">
    <source>
        <dbReference type="ARBA" id="ARBA00004496"/>
    </source>
</evidence>
<comment type="caution">
    <text evidence="11">The sequence shown here is derived from an EMBL/GenBank/DDBJ whole genome shotgun (WGS) entry which is preliminary data.</text>
</comment>
<dbReference type="InterPro" id="IPR031545">
    <property type="entry name" value="SRP72_TPR-like"/>
</dbReference>
<dbReference type="InterPro" id="IPR011990">
    <property type="entry name" value="TPR-like_helical_dom_sf"/>
</dbReference>
<keyword evidence="8" id="KW-0256">Endoplasmic reticulum</keyword>
<evidence type="ECO:0000256" key="3">
    <source>
        <dbReference type="ARBA" id="ARBA00007676"/>
    </source>
</evidence>
<keyword evidence="9" id="KW-0733">Signal recognition particle</keyword>
<reference evidence="12" key="1">
    <citation type="submission" date="2012-08" db="EMBL/GenBank/DDBJ databases">
        <title>The Genome Sequence of Wuchereria bancrofti.</title>
        <authorList>
            <person name="Nutman T.B."/>
            <person name="Fink D.L."/>
            <person name="Russ C."/>
            <person name="Young S."/>
            <person name="Zeng Q."/>
            <person name="Koehrsen M."/>
            <person name="Alvarado L."/>
            <person name="Berlin A."/>
            <person name="Chapman S.B."/>
            <person name="Chen Z."/>
            <person name="Freedman E."/>
            <person name="Gellesch M."/>
            <person name="Goldberg J."/>
            <person name="Griggs A."/>
            <person name="Gujja S."/>
            <person name="Heilman E.R."/>
            <person name="Heiman D."/>
            <person name="Hepburn T."/>
            <person name="Howarth C."/>
            <person name="Jen D."/>
            <person name="Larson L."/>
            <person name="Lewis B."/>
            <person name="Mehta T."/>
            <person name="Park D."/>
            <person name="Pearson M."/>
            <person name="Roberts A."/>
            <person name="Saif S."/>
            <person name="Shea T."/>
            <person name="Shenoy N."/>
            <person name="Sisk P."/>
            <person name="Stolte C."/>
            <person name="Sykes S."/>
            <person name="Walk T."/>
            <person name="White J."/>
            <person name="Yandava C."/>
            <person name="Haas B."/>
            <person name="Henn M.R."/>
            <person name="Nusbaum C."/>
            <person name="Birren B."/>
        </authorList>
    </citation>
    <scope>NUCLEOTIDE SEQUENCE [LARGE SCALE GENOMIC DNA]</scope>
    <source>
        <strain evidence="12">NA</strain>
    </source>
</reference>
<dbReference type="FunFam" id="1.25.40.10:FF:000062">
    <property type="entry name" value="Signal recognition particle subunit SRP72"/>
    <property type="match status" value="1"/>
</dbReference>
<protein>
    <recommendedName>
        <fullName evidence="4">Signal recognition particle subunit SRP72</fullName>
    </recommendedName>
</protein>
<dbReference type="GO" id="GO:0008312">
    <property type="term" value="F:7S RNA binding"/>
    <property type="evidence" value="ECO:0007669"/>
    <property type="project" value="TreeGrafter"/>
</dbReference>
<evidence type="ECO:0000313" key="11">
    <source>
        <dbReference type="EMBL" id="EJW79063.1"/>
    </source>
</evidence>
<dbReference type="AlphaFoldDB" id="J9EAC1"/>
<evidence type="ECO:0000256" key="10">
    <source>
        <dbReference type="ARBA" id="ARBA00023274"/>
    </source>
</evidence>
<dbReference type="GO" id="GO:0043022">
    <property type="term" value="F:ribosome binding"/>
    <property type="evidence" value="ECO:0007669"/>
    <property type="project" value="TreeGrafter"/>
</dbReference>
<evidence type="ECO:0000256" key="4">
    <source>
        <dbReference type="ARBA" id="ARBA00018350"/>
    </source>
</evidence>
<dbReference type="InterPro" id="IPR026270">
    <property type="entry name" value="SRP72"/>
</dbReference>
<name>J9EAC1_WUCBA</name>
<accession>J9EAC1</accession>
<feature type="non-terminal residue" evidence="11">
    <location>
        <position position="160"/>
    </location>
</feature>
<dbReference type="GO" id="GO:0006614">
    <property type="term" value="P:SRP-dependent cotranslational protein targeting to membrane"/>
    <property type="evidence" value="ECO:0007669"/>
    <property type="project" value="InterPro"/>
</dbReference>
<comment type="similarity">
    <text evidence="3">Belongs to the SRP72 family.</text>
</comment>
<evidence type="ECO:0000256" key="7">
    <source>
        <dbReference type="ARBA" id="ARBA00022803"/>
    </source>
</evidence>
<dbReference type="Gene3D" id="1.25.40.10">
    <property type="entry name" value="Tetratricopeptide repeat domain"/>
    <property type="match status" value="1"/>
</dbReference>
<proteinExistence type="inferred from homology"/>
<evidence type="ECO:0000256" key="9">
    <source>
        <dbReference type="ARBA" id="ARBA00023135"/>
    </source>
</evidence>
<evidence type="ECO:0000256" key="6">
    <source>
        <dbReference type="ARBA" id="ARBA00022737"/>
    </source>
</evidence>
<evidence type="ECO:0000256" key="1">
    <source>
        <dbReference type="ARBA" id="ARBA00004240"/>
    </source>
</evidence>
<dbReference type="PANTHER" id="PTHR14094">
    <property type="entry name" value="SIGNAL RECOGNITION PARTICLE 72"/>
    <property type="match status" value="1"/>
</dbReference>
<dbReference type="SUPFAM" id="SSF48452">
    <property type="entry name" value="TPR-like"/>
    <property type="match status" value="1"/>
</dbReference>
<dbReference type="EMBL" id="ADBV01005881">
    <property type="protein sequence ID" value="EJW79063.1"/>
    <property type="molecule type" value="Genomic_DNA"/>
</dbReference>
<dbReference type="PANTHER" id="PTHR14094:SF9">
    <property type="entry name" value="SIGNAL RECOGNITION PARTICLE SUBUNIT SRP72"/>
    <property type="match status" value="1"/>
</dbReference>